<dbReference type="AlphaFoldDB" id="A0A9D4MVJ3"/>
<organism evidence="2 3">
    <name type="scientific">Dreissena polymorpha</name>
    <name type="common">Zebra mussel</name>
    <name type="synonym">Mytilus polymorpha</name>
    <dbReference type="NCBI Taxonomy" id="45954"/>
    <lineage>
        <taxon>Eukaryota</taxon>
        <taxon>Metazoa</taxon>
        <taxon>Spiralia</taxon>
        <taxon>Lophotrochozoa</taxon>
        <taxon>Mollusca</taxon>
        <taxon>Bivalvia</taxon>
        <taxon>Autobranchia</taxon>
        <taxon>Heteroconchia</taxon>
        <taxon>Euheterodonta</taxon>
        <taxon>Imparidentia</taxon>
        <taxon>Neoheterodontei</taxon>
        <taxon>Myida</taxon>
        <taxon>Dreissenoidea</taxon>
        <taxon>Dreissenidae</taxon>
        <taxon>Dreissena</taxon>
    </lineage>
</organism>
<dbReference type="Proteomes" id="UP000828390">
    <property type="component" value="Unassembled WGS sequence"/>
</dbReference>
<evidence type="ECO:0000313" key="3">
    <source>
        <dbReference type="Proteomes" id="UP000828390"/>
    </source>
</evidence>
<keyword evidence="3" id="KW-1185">Reference proteome</keyword>
<comment type="caution">
    <text evidence="2">The sequence shown here is derived from an EMBL/GenBank/DDBJ whole genome shotgun (WGS) entry which is preliminary data.</text>
</comment>
<sequence length="72" mass="8261">MGYTWTYIPHGTHTDPSKPSCSNKIQESRNVYRVSFDVRGLDSQITNEYDLNHHNPRSTSTTEKSVVFNSNN</sequence>
<protein>
    <submittedName>
        <fullName evidence="2">Uncharacterized protein</fullName>
    </submittedName>
</protein>
<evidence type="ECO:0000313" key="2">
    <source>
        <dbReference type="EMBL" id="KAH3883296.1"/>
    </source>
</evidence>
<name>A0A9D4MVJ3_DREPO</name>
<proteinExistence type="predicted"/>
<reference evidence="2" key="1">
    <citation type="journal article" date="2019" name="bioRxiv">
        <title>The Genome of the Zebra Mussel, Dreissena polymorpha: A Resource for Invasive Species Research.</title>
        <authorList>
            <person name="McCartney M.A."/>
            <person name="Auch B."/>
            <person name="Kono T."/>
            <person name="Mallez S."/>
            <person name="Zhang Y."/>
            <person name="Obille A."/>
            <person name="Becker A."/>
            <person name="Abrahante J.E."/>
            <person name="Garbe J."/>
            <person name="Badalamenti J.P."/>
            <person name="Herman A."/>
            <person name="Mangelson H."/>
            <person name="Liachko I."/>
            <person name="Sullivan S."/>
            <person name="Sone E.D."/>
            <person name="Koren S."/>
            <person name="Silverstein K.A.T."/>
            <person name="Beckman K.B."/>
            <person name="Gohl D.M."/>
        </authorList>
    </citation>
    <scope>NUCLEOTIDE SEQUENCE</scope>
    <source>
        <strain evidence="2">Duluth1</strain>
        <tissue evidence="2">Whole animal</tissue>
    </source>
</reference>
<gene>
    <name evidence="2" type="ORF">DPMN_007250</name>
</gene>
<evidence type="ECO:0000256" key="1">
    <source>
        <dbReference type="SAM" id="MobiDB-lite"/>
    </source>
</evidence>
<feature type="region of interest" description="Disordered" evidence="1">
    <location>
        <begin position="49"/>
        <end position="72"/>
    </location>
</feature>
<dbReference type="EMBL" id="JAIWYP010000001">
    <property type="protein sequence ID" value="KAH3883296.1"/>
    <property type="molecule type" value="Genomic_DNA"/>
</dbReference>
<reference evidence="2" key="2">
    <citation type="submission" date="2020-11" db="EMBL/GenBank/DDBJ databases">
        <authorList>
            <person name="McCartney M.A."/>
            <person name="Auch B."/>
            <person name="Kono T."/>
            <person name="Mallez S."/>
            <person name="Becker A."/>
            <person name="Gohl D.M."/>
            <person name="Silverstein K.A.T."/>
            <person name="Koren S."/>
            <person name="Bechman K.B."/>
            <person name="Herman A."/>
            <person name="Abrahante J.E."/>
            <person name="Garbe J."/>
        </authorList>
    </citation>
    <scope>NUCLEOTIDE SEQUENCE</scope>
    <source>
        <strain evidence="2">Duluth1</strain>
        <tissue evidence="2">Whole animal</tissue>
    </source>
</reference>
<feature type="compositionally biased region" description="Polar residues" evidence="1">
    <location>
        <begin position="57"/>
        <end position="72"/>
    </location>
</feature>
<accession>A0A9D4MVJ3</accession>